<accession>A0A8R7PSF1</accession>
<keyword evidence="3" id="KW-1185">Reference proteome</keyword>
<feature type="region of interest" description="Disordered" evidence="1">
    <location>
        <begin position="1"/>
        <end position="70"/>
    </location>
</feature>
<dbReference type="EnsemblPlants" id="TuG1812G0300002392.01.T01">
    <property type="protein sequence ID" value="TuG1812G0300002392.01.T01.cds270773"/>
    <property type="gene ID" value="TuG1812G0300002392.01"/>
</dbReference>
<dbReference type="Gramene" id="TuG1812G0300002392.01.T01">
    <property type="protein sequence ID" value="TuG1812G0300002392.01.T01.cds270773"/>
    <property type="gene ID" value="TuG1812G0300002392.01"/>
</dbReference>
<reference evidence="2" key="2">
    <citation type="submission" date="2018-03" db="EMBL/GenBank/DDBJ databases">
        <title>The Triticum urartu genome reveals the dynamic nature of wheat genome evolution.</title>
        <authorList>
            <person name="Ling H."/>
            <person name="Ma B."/>
            <person name="Shi X."/>
            <person name="Liu H."/>
            <person name="Dong L."/>
            <person name="Sun H."/>
            <person name="Cao Y."/>
            <person name="Gao Q."/>
            <person name="Zheng S."/>
            <person name="Li Y."/>
            <person name="Yu Y."/>
            <person name="Du H."/>
            <person name="Qi M."/>
            <person name="Li Y."/>
            <person name="Yu H."/>
            <person name="Cui Y."/>
            <person name="Wang N."/>
            <person name="Chen C."/>
            <person name="Wu H."/>
            <person name="Zhao Y."/>
            <person name="Zhang J."/>
            <person name="Li Y."/>
            <person name="Zhou W."/>
            <person name="Zhang B."/>
            <person name="Hu W."/>
            <person name="Eijk M."/>
            <person name="Tang J."/>
            <person name="Witsenboer H."/>
            <person name="Zhao S."/>
            <person name="Li Z."/>
            <person name="Zhang A."/>
            <person name="Wang D."/>
            <person name="Liang C."/>
        </authorList>
    </citation>
    <scope>NUCLEOTIDE SEQUENCE [LARGE SCALE GENOMIC DNA]</scope>
    <source>
        <strain evidence="2">cv. G1812</strain>
    </source>
</reference>
<feature type="compositionally biased region" description="Pro residues" evidence="1">
    <location>
        <begin position="58"/>
        <end position="68"/>
    </location>
</feature>
<reference evidence="3" key="1">
    <citation type="journal article" date="2013" name="Nature">
        <title>Draft genome of the wheat A-genome progenitor Triticum urartu.</title>
        <authorList>
            <person name="Ling H.Q."/>
            <person name="Zhao S."/>
            <person name="Liu D."/>
            <person name="Wang J."/>
            <person name="Sun H."/>
            <person name="Zhang C."/>
            <person name="Fan H."/>
            <person name="Li D."/>
            <person name="Dong L."/>
            <person name="Tao Y."/>
            <person name="Gao C."/>
            <person name="Wu H."/>
            <person name="Li Y."/>
            <person name="Cui Y."/>
            <person name="Guo X."/>
            <person name="Zheng S."/>
            <person name="Wang B."/>
            <person name="Yu K."/>
            <person name="Liang Q."/>
            <person name="Yang W."/>
            <person name="Lou X."/>
            <person name="Chen J."/>
            <person name="Feng M."/>
            <person name="Jian J."/>
            <person name="Zhang X."/>
            <person name="Luo G."/>
            <person name="Jiang Y."/>
            <person name="Liu J."/>
            <person name="Wang Z."/>
            <person name="Sha Y."/>
            <person name="Zhang B."/>
            <person name="Wu H."/>
            <person name="Tang D."/>
            <person name="Shen Q."/>
            <person name="Xue P."/>
            <person name="Zou S."/>
            <person name="Wang X."/>
            <person name="Liu X."/>
            <person name="Wang F."/>
            <person name="Yang Y."/>
            <person name="An X."/>
            <person name="Dong Z."/>
            <person name="Zhang K."/>
            <person name="Zhang X."/>
            <person name="Luo M.C."/>
            <person name="Dvorak J."/>
            <person name="Tong Y."/>
            <person name="Wang J."/>
            <person name="Yang H."/>
            <person name="Li Z."/>
            <person name="Wang D."/>
            <person name="Zhang A."/>
            <person name="Wang J."/>
        </authorList>
    </citation>
    <scope>NUCLEOTIDE SEQUENCE</scope>
    <source>
        <strain evidence="3">cv. G1812</strain>
    </source>
</reference>
<name>A0A8R7PSF1_TRIUA</name>
<evidence type="ECO:0000256" key="1">
    <source>
        <dbReference type="SAM" id="MobiDB-lite"/>
    </source>
</evidence>
<dbReference type="Proteomes" id="UP000015106">
    <property type="component" value="Chromosome 3"/>
</dbReference>
<reference evidence="2" key="3">
    <citation type="submission" date="2022-06" db="UniProtKB">
        <authorList>
            <consortium name="EnsemblPlants"/>
        </authorList>
    </citation>
    <scope>IDENTIFICATION</scope>
</reference>
<dbReference type="AlphaFoldDB" id="A0A8R7PSF1"/>
<sequence>MASSSSRRVDTPFSSHGAAGLSHDVVPVLHPANPPATSTFRPPRRAPASSTSIAPGFGTPPPHHPTGPPLLVLLGSQPRPSSRSFAYGRATAFIEQQQLASLPADERPPEPTLSLTASPRHVVPLLRFAHPRLGMQRPPMISVVRTTKYRTECQAPGRQVPRPSRFVSSPS</sequence>
<evidence type="ECO:0000313" key="2">
    <source>
        <dbReference type="EnsemblPlants" id="TuG1812G0300002392.01.T01.cds270773"/>
    </source>
</evidence>
<evidence type="ECO:0000313" key="3">
    <source>
        <dbReference type="Proteomes" id="UP000015106"/>
    </source>
</evidence>
<organism evidence="2 3">
    <name type="scientific">Triticum urartu</name>
    <name type="common">Red wild einkorn</name>
    <name type="synonym">Crithodium urartu</name>
    <dbReference type="NCBI Taxonomy" id="4572"/>
    <lineage>
        <taxon>Eukaryota</taxon>
        <taxon>Viridiplantae</taxon>
        <taxon>Streptophyta</taxon>
        <taxon>Embryophyta</taxon>
        <taxon>Tracheophyta</taxon>
        <taxon>Spermatophyta</taxon>
        <taxon>Magnoliopsida</taxon>
        <taxon>Liliopsida</taxon>
        <taxon>Poales</taxon>
        <taxon>Poaceae</taxon>
        <taxon>BOP clade</taxon>
        <taxon>Pooideae</taxon>
        <taxon>Triticodae</taxon>
        <taxon>Triticeae</taxon>
        <taxon>Triticinae</taxon>
        <taxon>Triticum</taxon>
    </lineage>
</organism>
<proteinExistence type="predicted"/>
<protein>
    <submittedName>
        <fullName evidence="2">Uncharacterized protein</fullName>
    </submittedName>
</protein>